<evidence type="ECO:0000313" key="2">
    <source>
        <dbReference type="EMBL" id="KAG5647388.1"/>
    </source>
</evidence>
<accession>A0A9P7GEV4</accession>
<dbReference type="AlphaFoldDB" id="A0A9P7GEV4"/>
<dbReference type="EMBL" id="JABCKV010000010">
    <property type="protein sequence ID" value="KAG5647388.1"/>
    <property type="molecule type" value="Genomic_DNA"/>
</dbReference>
<comment type="caution">
    <text evidence="2">The sequence shown here is derived from an EMBL/GenBank/DDBJ whole genome shotgun (WGS) entry which is preliminary data.</text>
</comment>
<dbReference type="Proteomes" id="UP000775547">
    <property type="component" value="Unassembled WGS sequence"/>
</dbReference>
<evidence type="ECO:0000256" key="1">
    <source>
        <dbReference type="SAM" id="Phobius"/>
    </source>
</evidence>
<proteinExistence type="predicted"/>
<dbReference type="OrthoDB" id="771136at2759"/>
<organism evidence="2 3">
    <name type="scientific">Asterophora parasitica</name>
    <dbReference type="NCBI Taxonomy" id="117018"/>
    <lineage>
        <taxon>Eukaryota</taxon>
        <taxon>Fungi</taxon>
        <taxon>Dikarya</taxon>
        <taxon>Basidiomycota</taxon>
        <taxon>Agaricomycotina</taxon>
        <taxon>Agaricomycetes</taxon>
        <taxon>Agaricomycetidae</taxon>
        <taxon>Agaricales</taxon>
        <taxon>Tricholomatineae</taxon>
        <taxon>Lyophyllaceae</taxon>
        <taxon>Asterophora</taxon>
    </lineage>
</organism>
<protein>
    <submittedName>
        <fullName evidence="2">Uncharacterized protein</fullName>
    </submittedName>
</protein>
<name>A0A9P7GEV4_9AGAR</name>
<keyword evidence="3" id="KW-1185">Reference proteome</keyword>
<evidence type="ECO:0000313" key="3">
    <source>
        <dbReference type="Proteomes" id="UP000775547"/>
    </source>
</evidence>
<reference evidence="2" key="1">
    <citation type="submission" date="2020-07" db="EMBL/GenBank/DDBJ databases">
        <authorList>
            <person name="Nieuwenhuis M."/>
            <person name="Van De Peppel L.J.J."/>
        </authorList>
    </citation>
    <scope>NUCLEOTIDE SEQUENCE</scope>
    <source>
        <strain evidence="2">AP01</strain>
        <tissue evidence="2">Mycelium</tissue>
    </source>
</reference>
<keyword evidence="1" id="KW-0812">Transmembrane</keyword>
<feature type="transmembrane region" description="Helical" evidence="1">
    <location>
        <begin position="149"/>
        <end position="169"/>
    </location>
</feature>
<reference evidence="2" key="2">
    <citation type="submission" date="2021-10" db="EMBL/GenBank/DDBJ databases">
        <title>Phylogenomics reveals ancestral predisposition of the termite-cultivated fungus Termitomyces towards a domesticated lifestyle.</title>
        <authorList>
            <person name="Auxier B."/>
            <person name="Grum-Grzhimaylo A."/>
            <person name="Cardenas M.E."/>
            <person name="Lodge J.D."/>
            <person name="Laessoe T."/>
            <person name="Pedersen O."/>
            <person name="Smith M.E."/>
            <person name="Kuyper T.W."/>
            <person name="Franco-Molano E.A."/>
            <person name="Baroni T.J."/>
            <person name="Aanen D.K."/>
        </authorList>
    </citation>
    <scope>NUCLEOTIDE SEQUENCE</scope>
    <source>
        <strain evidence="2">AP01</strain>
        <tissue evidence="2">Mycelium</tissue>
    </source>
</reference>
<sequence length="175" mass="17964">MLYSYGINTKESPLIGLYPLRNNTDAPESPGAVASLLSSLSATVATTLPNYLLPTPTYTTPPYAFNTSVSHAPEGIVSSGLATSTYSPILGESRFNATALPAISPSPSVITLIVTNSAGFLVTSTSTFAEPSPTLGVPPGWSAASSLRATSLAAALPALVISSILVYLIDIISFV</sequence>
<keyword evidence="1" id="KW-1133">Transmembrane helix</keyword>
<gene>
    <name evidence="2" type="ORF">DXG03_000458</name>
</gene>
<keyword evidence="1" id="KW-0472">Membrane</keyword>